<evidence type="ECO:0000313" key="2">
    <source>
        <dbReference type="Proteomes" id="UP000028545"/>
    </source>
</evidence>
<dbReference type="OrthoDB" id="4867926at2759"/>
<dbReference type="GeneID" id="27725271"/>
<organism evidence="1 2">
    <name type="scientific">Pseudallescheria apiosperma</name>
    <name type="common">Scedosporium apiospermum</name>
    <dbReference type="NCBI Taxonomy" id="563466"/>
    <lineage>
        <taxon>Eukaryota</taxon>
        <taxon>Fungi</taxon>
        <taxon>Dikarya</taxon>
        <taxon>Ascomycota</taxon>
        <taxon>Pezizomycotina</taxon>
        <taxon>Sordariomycetes</taxon>
        <taxon>Hypocreomycetidae</taxon>
        <taxon>Microascales</taxon>
        <taxon>Microascaceae</taxon>
        <taxon>Scedosporium</taxon>
    </lineage>
</organism>
<dbReference type="VEuPathDB" id="FungiDB:SAPIO_CDS6199"/>
<name>A0A084G486_PSEDA</name>
<dbReference type="HOGENOM" id="CLU_1402198_0_0_1"/>
<keyword evidence="2" id="KW-1185">Reference proteome</keyword>
<proteinExistence type="predicted"/>
<evidence type="ECO:0000313" key="1">
    <source>
        <dbReference type="EMBL" id="KEZ42148.1"/>
    </source>
</evidence>
<dbReference type="RefSeq" id="XP_016641947.1">
    <property type="nucleotide sequence ID" value="XM_016788366.1"/>
</dbReference>
<comment type="caution">
    <text evidence="1">The sequence shown here is derived from an EMBL/GenBank/DDBJ whole genome shotgun (WGS) entry which is preliminary data.</text>
</comment>
<dbReference type="OMA" id="WQERERW"/>
<accession>A0A084G486</accession>
<reference evidence="1 2" key="1">
    <citation type="journal article" date="2014" name="Genome Announc.">
        <title>Draft genome sequence of the pathogenic fungus Scedosporium apiospermum.</title>
        <authorList>
            <person name="Vandeputte P."/>
            <person name="Ghamrawi S."/>
            <person name="Rechenmann M."/>
            <person name="Iltis A."/>
            <person name="Giraud S."/>
            <person name="Fleury M."/>
            <person name="Thornton C."/>
            <person name="Delhaes L."/>
            <person name="Meyer W."/>
            <person name="Papon N."/>
            <person name="Bouchara J.P."/>
        </authorList>
    </citation>
    <scope>NUCLEOTIDE SEQUENCE [LARGE SCALE GENOMIC DNA]</scope>
    <source>
        <strain evidence="1 2">IHEM 14462</strain>
    </source>
</reference>
<dbReference type="KEGG" id="sapo:SAPIO_CDS6199"/>
<dbReference type="Proteomes" id="UP000028545">
    <property type="component" value="Unassembled WGS sequence"/>
</dbReference>
<protein>
    <submittedName>
        <fullName evidence="1">Uncharacterized protein</fullName>
    </submittedName>
</protein>
<sequence>MGRSIRSVLIDGWWYWGASDTCGIKFSQDGTGELVCGHGMSLFIAAIFDWEPRTDQDDTLLEKVVGNGSENIPTVGLKLTLTKRRMPWYGNMPTDGWELHDKNLTQNAFTPKIYTLQFEQGTFPVIANTTSSLCHWYSLHVKFNPSPYPPLDEWAMKSPAEGHKYWERKDFYREQIEGDVYYDPESGVSRREEMEGLKAELARKRDFRRMA</sequence>
<gene>
    <name evidence="1" type="ORF">SAPIO_CDS6199</name>
</gene>
<dbReference type="EMBL" id="JOWA01000101">
    <property type="protein sequence ID" value="KEZ42148.1"/>
    <property type="molecule type" value="Genomic_DNA"/>
</dbReference>
<dbReference type="AlphaFoldDB" id="A0A084G486"/>